<comment type="caution">
    <text evidence="2">The sequence shown here is derived from an EMBL/GenBank/DDBJ whole genome shotgun (WGS) entry which is preliminary data.</text>
</comment>
<accession>A0A2T0R2Y3</accession>
<evidence type="ECO:0000259" key="1">
    <source>
        <dbReference type="Pfam" id="PF12680"/>
    </source>
</evidence>
<dbReference type="RefSeq" id="WP_106211897.1">
    <property type="nucleotide sequence ID" value="NZ_PVZF01000007.1"/>
</dbReference>
<dbReference type="InterPro" id="IPR032710">
    <property type="entry name" value="NTF2-like_dom_sf"/>
</dbReference>
<keyword evidence="3" id="KW-1185">Reference proteome</keyword>
<name>A0A2T0R2Y3_9ACTN</name>
<reference evidence="2 3" key="1">
    <citation type="submission" date="2018-03" db="EMBL/GenBank/DDBJ databases">
        <title>Genomic Encyclopedia of Archaeal and Bacterial Type Strains, Phase II (KMG-II): from individual species to whole genera.</title>
        <authorList>
            <person name="Goeker M."/>
        </authorList>
    </citation>
    <scope>NUCLEOTIDE SEQUENCE [LARGE SCALE GENOMIC DNA]</scope>
    <source>
        <strain evidence="2 3">DSM 19711</strain>
    </source>
</reference>
<dbReference type="EMBL" id="PVZF01000007">
    <property type="protein sequence ID" value="PRY14156.1"/>
    <property type="molecule type" value="Genomic_DNA"/>
</dbReference>
<dbReference type="OrthoDB" id="8722217at2"/>
<evidence type="ECO:0000313" key="3">
    <source>
        <dbReference type="Proteomes" id="UP000238083"/>
    </source>
</evidence>
<dbReference type="InterPro" id="IPR037401">
    <property type="entry name" value="SnoaL-like"/>
</dbReference>
<feature type="domain" description="SnoaL-like" evidence="1">
    <location>
        <begin position="16"/>
        <end position="126"/>
    </location>
</feature>
<evidence type="ECO:0000313" key="2">
    <source>
        <dbReference type="EMBL" id="PRY14156.1"/>
    </source>
</evidence>
<dbReference type="SUPFAM" id="SSF54427">
    <property type="entry name" value="NTF2-like"/>
    <property type="match status" value="1"/>
</dbReference>
<organism evidence="2 3">
    <name type="scientific">Kineococcus rhizosphaerae</name>
    <dbReference type="NCBI Taxonomy" id="559628"/>
    <lineage>
        <taxon>Bacteria</taxon>
        <taxon>Bacillati</taxon>
        <taxon>Actinomycetota</taxon>
        <taxon>Actinomycetes</taxon>
        <taxon>Kineosporiales</taxon>
        <taxon>Kineosporiaceae</taxon>
        <taxon>Kineococcus</taxon>
    </lineage>
</organism>
<dbReference type="Pfam" id="PF12680">
    <property type="entry name" value="SnoaL_2"/>
    <property type="match status" value="1"/>
</dbReference>
<dbReference type="AlphaFoldDB" id="A0A2T0R2Y3"/>
<gene>
    <name evidence="2" type="ORF">CLV37_107275</name>
</gene>
<proteinExistence type="predicted"/>
<sequence length="141" mass="15053">MSTPDTTTPTTADVTRAFLERLGAQDADGLGELFADEVDWFVPGDPRVTPWTGRRSRRGEVPDYFHVLWAALEPGASTVSVEAVVTAGEDSAVFAVFDHVAAPTGRAFHTDVAVRLTVTGGKITRMHLHEDTAAVAAAFTV</sequence>
<dbReference type="Proteomes" id="UP000238083">
    <property type="component" value="Unassembled WGS sequence"/>
</dbReference>
<dbReference type="Gene3D" id="3.10.450.50">
    <property type="match status" value="1"/>
</dbReference>
<protein>
    <recommendedName>
        <fullName evidence="1">SnoaL-like domain-containing protein</fullName>
    </recommendedName>
</protein>